<organism evidence="2 3">
    <name type="scientific">Teratosphaeria destructans</name>
    <dbReference type="NCBI Taxonomy" id="418781"/>
    <lineage>
        <taxon>Eukaryota</taxon>
        <taxon>Fungi</taxon>
        <taxon>Dikarya</taxon>
        <taxon>Ascomycota</taxon>
        <taxon>Pezizomycotina</taxon>
        <taxon>Dothideomycetes</taxon>
        <taxon>Dothideomycetidae</taxon>
        <taxon>Mycosphaerellales</taxon>
        <taxon>Teratosphaeriaceae</taxon>
        <taxon>Teratosphaeria</taxon>
    </lineage>
</organism>
<dbReference type="AlphaFoldDB" id="A0A9W7SLZ4"/>
<accession>A0A9W7SLZ4</accession>
<feature type="compositionally biased region" description="Acidic residues" evidence="1">
    <location>
        <begin position="856"/>
        <end position="870"/>
    </location>
</feature>
<reference evidence="2 3" key="1">
    <citation type="journal article" date="2018" name="IMA Fungus">
        <title>IMA Genome-F 10: Nine draft genome sequences of Claviceps purpurea s.lat., including C. arundinis, C. humidiphila, and C. cf. spartinae, pseudomolecules for the pitch canker pathogen Fusarium circinatum, draft genome of Davidsoniella eucalypti, Grosmannia galeiformis, Quambalaria eucalypti, and Teratosphaeria destructans.</title>
        <authorList>
            <person name="Wingfield B.D."/>
            <person name="Liu M."/>
            <person name="Nguyen H.D."/>
            <person name="Lane F.A."/>
            <person name="Morgan S.W."/>
            <person name="De Vos L."/>
            <person name="Wilken P.M."/>
            <person name="Duong T.A."/>
            <person name="Aylward J."/>
            <person name="Coetzee M.P."/>
            <person name="Dadej K."/>
            <person name="De Beer Z.W."/>
            <person name="Findlay W."/>
            <person name="Havenga M."/>
            <person name="Kolarik M."/>
            <person name="Menzies J.G."/>
            <person name="Naidoo K."/>
            <person name="Pochopski O."/>
            <person name="Shoukouhi P."/>
            <person name="Santana Q.C."/>
            <person name="Seifert K.A."/>
            <person name="Soal N."/>
            <person name="Steenkamp E.T."/>
            <person name="Tatham C.T."/>
            <person name="van der Nest M.A."/>
            <person name="Wingfield M.J."/>
        </authorList>
    </citation>
    <scope>NUCLEOTIDE SEQUENCE [LARGE SCALE GENOMIC DNA]</scope>
    <source>
        <strain evidence="2">CMW44962</strain>
    </source>
</reference>
<dbReference type="OrthoDB" id="3641158at2759"/>
<feature type="compositionally biased region" description="Polar residues" evidence="1">
    <location>
        <begin position="518"/>
        <end position="533"/>
    </location>
</feature>
<name>A0A9W7SLZ4_9PEZI</name>
<feature type="compositionally biased region" description="Basic and acidic residues" evidence="1">
    <location>
        <begin position="66"/>
        <end position="80"/>
    </location>
</feature>
<feature type="compositionally biased region" description="Basic and acidic residues" evidence="1">
    <location>
        <begin position="650"/>
        <end position="664"/>
    </location>
</feature>
<feature type="compositionally biased region" description="Basic and acidic residues" evidence="1">
    <location>
        <begin position="616"/>
        <end position="642"/>
    </location>
</feature>
<feature type="compositionally biased region" description="Low complexity" evidence="1">
    <location>
        <begin position="788"/>
        <end position="800"/>
    </location>
</feature>
<feature type="region of interest" description="Disordered" evidence="1">
    <location>
        <begin position="518"/>
        <end position="560"/>
    </location>
</feature>
<reference evidence="2 3" key="2">
    <citation type="journal article" date="2021" name="Curr. Genet.">
        <title>Genetic response to nitrogen starvation in the aggressive Eucalyptus foliar pathogen Teratosphaeria destructans.</title>
        <authorList>
            <person name="Havenga M."/>
            <person name="Wingfield B.D."/>
            <person name="Wingfield M.J."/>
            <person name="Dreyer L.L."/>
            <person name="Roets F."/>
            <person name="Aylward J."/>
        </authorList>
    </citation>
    <scope>NUCLEOTIDE SEQUENCE [LARGE SCALE GENOMIC DNA]</scope>
    <source>
        <strain evidence="2">CMW44962</strain>
    </source>
</reference>
<proteinExistence type="predicted"/>
<feature type="compositionally biased region" description="Pro residues" evidence="1">
    <location>
        <begin position="319"/>
        <end position="328"/>
    </location>
</feature>
<feature type="compositionally biased region" description="Polar residues" evidence="1">
    <location>
        <begin position="751"/>
        <end position="772"/>
    </location>
</feature>
<feature type="region of interest" description="Disordered" evidence="1">
    <location>
        <begin position="1"/>
        <end position="49"/>
    </location>
</feature>
<feature type="compositionally biased region" description="Polar residues" evidence="1">
    <location>
        <begin position="673"/>
        <end position="684"/>
    </location>
</feature>
<dbReference type="Proteomes" id="UP001138500">
    <property type="component" value="Unassembled WGS sequence"/>
</dbReference>
<comment type="caution">
    <text evidence="2">The sequence shown here is derived from an EMBL/GenBank/DDBJ whole genome shotgun (WGS) entry which is preliminary data.</text>
</comment>
<feature type="region of interest" description="Disordered" evidence="1">
    <location>
        <begin position="751"/>
        <end position="800"/>
    </location>
</feature>
<feature type="compositionally biased region" description="Polar residues" evidence="1">
    <location>
        <begin position="15"/>
        <end position="28"/>
    </location>
</feature>
<evidence type="ECO:0000313" key="3">
    <source>
        <dbReference type="Proteomes" id="UP001138500"/>
    </source>
</evidence>
<keyword evidence="3" id="KW-1185">Reference proteome</keyword>
<feature type="region of interest" description="Disordered" evidence="1">
    <location>
        <begin position="856"/>
        <end position="876"/>
    </location>
</feature>
<feature type="compositionally biased region" description="Polar residues" evidence="1">
    <location>
        <begin position="489"/>
        <end position="502"/>
    </location>
</feature>
<gene>
    <name evidence="2" type="ORF">Tdes44962_MAKER04607</name>
</gene>
<feature type="compositionally biased region" description="Polar residues" evidence="1">
    <location>
        <begin position="205"/>
        <end position="214"/>
    </location>
</feature>
<feature type="compositionally biased region" description="Low complexity" evidence="1">
    <location>
        <begin position="148"/>
        <end position="158"/>
    </location>
</feature>
<protein>
    <submittedName>
        <fullName evidence="2">Flocculation protein FLO11-like</fullName>
    </submittedName>
</protein>
<evidence type="ECO:0000256" key="1">
    <source>
        <dbReference type="SAM" id="MobiDB-lite"/>
    </source>
</evidence>
<sequence length="901" mass="98682">MSEASSLPSLAVQGEAQTRESTITTLSPFINAGNEDQSPPLKLVPSPHIAQFAEPTFRGVLEECDEQRAHDNSRGGEERVPVYQMFKPTPKPASEDFAQPHERAHTPCKTPRKSRASLPTQDSRASLDTHALKSPKKSLFDRLRFSKSTTATASPPTANLETMTGHEVHEVKMPVKAKAVFGSPSKTVSARFATPGPVTDDTAQHTKTGPTRSPSKQRRGFFSSRRGTEVTIDTAETAYNRRSESTEETEYPKTASSTAATSVGGRTPQTAMSDPSHDTFKSGRRMPSQTFSDRGPRQDAVKACSIARTHSLKYMDHSQPPPTPPSKDTPPHEKAEKERLRGLGITGNETPAFHATRSAGSERVDGVVSTSGLLSPTRFGSYGQKKVTPRLVTQPSMYSLHASVVPDMLDSGAFEELKARMDGLGLEGFNNPADPETYYQPAPDTIYSPSVYNDAWDAHKSIIFKTPKTSHRRTMDDLPTLPEMPERNSVPSHRTAQSTASGITIPICYPELEKDSSTNALTPQVQGNTTQMTEVGRERRSSDETPCHGFSHSRSQSRNSALFTTPMPARAPIMHPSPSAFSHQSAIPSPLQPTTQNGLEYLKPDVYTPPPKKTPVFKDRAKRDADAANEHREWLKTAHLNEEGSATPADAHKRSASETPKRNVMDNVPILRASNSPQCNTSPLGGNPHANDAATFADPNKSATATEKQDKQDQMLQLLAQLVSRNEDLAAMREEMRAAQTRMDERLAAMEQTNRSSPSPTPSYNLLDSHSIISGPRSIHSQASTNGSQASLPLPLSESQSSTLRNHKARIATSFAHDFYRHSRVMSLPNSAVSDTVGLRSLELDHAFEGMDEEALEEEQDKVEAEGESLEDLRRRNKELTDLVQGFAKELDSMKRKMGGT</sequence>
<feature type="region of interest" description="Disordered" evidence="1">
    <location>
        <begin position="87"/>
        <end position="166"/>
    </location>
</feature>
<feature type="compositionally biased region" description="Basic and acidic residues" evidence="1">
    <location>
        <begin position="535"/>
        <end position="546"/>
    </location>
</feature>
<feature type="region of interest" description="Disordered" evidence="1">
    <location>
        <begin position="468"/>
        <end position="502"/>
    </location>
</feature>
<feature type="region of interest" description="Disordered" evidence="1">
    <location>
        <begin position="63"/>
        <end position="82"/>
    </location>
</feature>
<feature type="compositionally biased region" description="Polar residues" evidence="1">
    <location>
        <begin position="579"/>
        <end position="598"/>
    </location>
</feature>
<feature type="region of interest" description="Disordered" evidence="1">
    <location>
        <begin position="180"/>
        <end position="337"/>
    </location>
</feature>
<evidence type="ECO:0000313" key="2">
    <source>
        <dbReference type="EMBL" id="KAH9823645.1"/>
    </source>
</evidence>
<dbReference type="EMBL" id="RIBY02002189">
    <property type="protein sequence ID" value="KAH9823645.1"/>
    <property type="molecule type" value="Genomic_DNA"/>
</dbReference>
<feature type="region of interest" description="Disordered" evidence="1">
    <location>
        <begin position="577"/>
        <end position="712"/>
    </location>
</feature>